<evidence type="ECO:0000256" key="1">
    <source>
        <dbReference type="SAM" id="Phobius"/>
    </source>
</evidence>
<gene>
    <name evidence="2" type="ORF">BZG02_16415</name>
</gene>
<sequence>MLNAMRIIVFIVIFFVVSETMKINYFFSVYSWQGGHDALKFQLVKLLTNVIIKQGWVFSV</sequence>
<proteinExistence type="predicted"/>
<name>A0A2N3HT46_9BACT</name>
<evidence type="ECO:0000313" key="3">
    <source>
        <dbReference type="Proteomes" id="UP000233535"/>
    </source>
</evidence>
<dbReference type="EMBL" id="MVDD01000016">
    <property type="protein sequence ID" value="PKQ61217.1"/>
    <property type="molecule type" value="Genomic_DNA"/>
</dbReference>
<feature type="transmembrane region" description="Helical" evidence="1">
    <location>
        <begin position="7"/>
        <end position="27"/>
    </location>
</feature>
<keyword evidence="1" id="KW-0812">Transmembrane</keyword>
<dbReference type="AlphaFoldDB" id="A0A2N3HT46"/>
<organism evidence="2 3">
    <name type="scientific">Labilibaculum filiforme</name>
    <dbReference type="NCBI Taxonomy" id="1940526"/>
    <lineage>
        <taxon>Bacteria</taxon>
        <taxon>Pseudomonadati</taxon>
        <taxon>Bacteroidota</taxon>
        <taxon>Bacteroidia</taxon>
        <taxon>Marinilabiliales</taxon>
        <taxon>Marinifilaceae</taxon>
        <taxon>Labilibaculum</taxon>
    </lineage>
</organism>
<dbReference type="Proteomes" id="UP000233535">
    <property type="component" value="Unassembled WGS sequence"/>
</dbReference>
<reference evidence="2 3" key="1">
    <citation type="journal article" date="2017" name="Front. Microbiol.">
        <title>Labilibaculum manganireducens gen. nov., sp. nov. and Labilibaculum filiforme sp. nov., Novel Bacteroidetes Isolated from Subsurface Sediments of the Baltic Sea.</title>
        <authorList>
            <person name="Vandieken V."/>
            <person name="Marshall I.P."/>
            <person name="Niemann H."/>
            <person name="Engelen B."/>
            <person name="Cypionka H."/>
        </authorList>
    </citation>
    <scope>NUCLEOTIDE SEQUENCE [LARGE SCALE GENOMIC DNA]</scope>
    <source>
        <strain evidence="2 3">59.16B</strain>
    </source>
</reference>
<evidence type="ECO:0000313" key="2">
    <source>
        <dbReference type="EMBL" id="PKQ61217.1"/>
    </source>
</evidence>
<accession>A0A2N3HT46</accession>
<protein>
    <submittedName>
        <fullName evidence="2">Uncharacterized protein</fullName>
    </submittedName>
</protein>
<keyword evidence="1" id="KW-1133">Transmembrane helix</keyword>
<keyword evidence="3" id="KW-1185">Reference proteome</keyword>
<keyword evidence="1" id="KW-0472">Membrane</keyword>
<comment type="caution">
    <text evidence="2">The sequence shown here is derived from an EMBL/GenBank/DDBJ whole genome shotgun (WGS) entry which is preliminary data.</text>
</comment>